<dbReference type="GO" id="GO:0000462">
    <property type="term" value="P:maturation of SSU-rRNA from tricistronic rRNA transcript (SSU-rRNA, 5.8S rRNA, LSU-rRNA)"/>
    <property type="evidence" value="ECO:0007669"/>
    <property type="project" value="TreeGrafter"/>
</dbReference>
<organism evidence="2 3">
    <name type="scientific">Friedmanniomyces endolithicus</name>
    <dbReference type="NCBI Taxonomy" id="329885"/>
    <lineage>
        <taxon>Eukaryota</taxon>
        <taxon>Fungi</taxon>
        <taxon>Dikarya</taxon>
        <taxon>Ascomycota</taxon>
        <taxon>Pezizomycotina</taxon>
        <taxon>Dothideomycetes</taxon>
        <taxon>Dothideomycetidae</taxon>
        <taxon>Mycosphaerellales</taxon>
        <taxon>Teratosphaeriaceae</taxon>
        <taxon>Friedmanniomyces</taxon>
    </lineage>
</organism>
<dbReference type="GO" id="GO:0005730">
    <property type="term" value="C:nucleolus"/>
    <property type="evidence" value="ECO:0007669"/>
    <property type="project" value="TreeGrafter"/>
</dbReference>
<sequence length="286" mass="31245">MSIRADMAVALGKRKRRDVSKADSEQGDVDDRDARALFQRAFESKFKPLEVTEKLTSAPEPAPWGDGFDQDNEESVISDWGGLSDDNAQIEVVNHDAVDAAGHQLAKQEQKAFMSSKPPTATQFAPSIATQAASTSAEDEAETSNLKHDLALQRLLKESHLLDHSSTKNSAVVPEGKVRVKALDLRLRDLGAKQSLSEQKTMPLAHRKGIKAKAAGRETARRKEAVENGVILEKVRTSAQPQKRRERGIGAPSIGKFRGGTLKLSSHDVKSIERSRLQGGGKGRRR</sequence>
<feature type="region of interest" description="Disordered" evidence="1">
    <location>
        <begin position="1"/>
        <end position="32"/>
    </location>
</feature>
<feature type="region of interest" description="Disordered" evidence="1">
    <location>
        <begin position="52"/>
        <end position="81"/>
    </location>
</feature>
<dbReference type="AlphaFoldDB" id="A0AAN6G288"/>
<dbReference type="Pfam" id="PF15375">
    <property type="entry name" value="FSAF1"/>
    <property type="match status" value="1"/>
</dbReference>
<protein>
    <submittedName>
        <fullName evidence="2">Pre-rRNA processing and 40S ribosomal subunit assembly</fullName>
    </submittedName>
</protein>
<dbReference type="InterPro" id="IPR027973">
    <property type="entry name" value="FSAF1-like"/>
</dbReference>
<feature type="region of interest" description="Disordered" evidence="1">
    <location>
        <begin position="111"/>
        <end position="145"/>
    </location>
</feature>
<dbReference type="InterPro" id="IPR053030">
    <property type="entry name" value="Ribosomal_biogenesis_FAF1-like"/>
</dbReference>
<comment type="caution">
    <text evidence="2">The sequence shown here is derived from an EMBL/GenBank/DDBJ whole genome shotgun (WGS) entry which is preliminary data.</text>
</comment>
<name>A0AAN6G288_9PEZI</name>
<evidence type="ECO:0000256" key="1">
    <source>
        <dbReference type="SAM" id="MobiDB-lite"/>
    </source>
</evidence>
<feature type="region of interest" description="Disordered" evidence="1">
    <location>
        <begin position="236"/>
        <end position="286"/>
    </location>
</feature>
<dbReference type="PANTHER" id="PTHR28096">
    <property type="entry name" value="PROTEIN FAF1"/>
    <property type="match status" value="1"/>
</dbReference>
<dbReference type="PANTHER" id="PTHR28096:SF1">
    <property type="entry name" value="PROTEIN FAF1"/>
    <property type="match status" value="1"/>
</dbReference>
<proteinExistence type="predicted"/>
<evidence type="ECO:0000313" key="3">
    <source>
        <dbReference type="Proteomes" id="UP001168146"/>
    </source>
</evidence>
<dbReference type="Proteomes" id="UP001168146">
    <property type="component" value="Unassembled WGS sequence"/>
</dbReference>
<evidence type="ECO:0000313" key="2">
    <source>
        <dbReference type="EMBL" id="KAK0328871.1"/>
    </source>
</evidence>
<feature type="compositionally biased region" description="Basic and acidic residues" evidence="1">
    <location>
        <begin position="265"/>
        <end position="276"/>
    </location>
</feature>
<reference evidence="2" key="1">
    <citation type="submission" date="2021-12" db="EMBL/GenBank/DDBJ databases">
        <title>Black yeast isolated from Biological Soil Crust.</title>
        <authorList>
            <person name="Kurbessoian T."/>
        </authorList>
    </citation>
    <scope>NUCLEOTIDE SEQUENCE</scope>
    <source>
        <strain evidence="2">CCFEE 5208</strain>
    </source>
</reference>
<dbReference type="EMBL" id="JASUXU010000001">
    <property type="protein sequence ID" value="KAK0328871.1"/>
    <property type="molecule type" value="Genomic_DNA"/>
</dbReference>
<accession>A0AAN6G288</accession>
<gene>
    <name evidence="2" type="primary">FAF1_1</name>
    <name evidence="2" type="ORF">LTR82_000804</name>
</gene>